<dbReference type="GO" id="GO:0043571">
    <property type="term" value="P:maintenance of CRISPR repeat elements"/>
    <property type="evidence" value="ECO:0007669"/>
    <property type="project" value="InterPro"/>
</dbReference>
<protein>
    <submittedName>
        <fullName evidence="1">Type I-B CRISPR-associated protein Cas7/Csh2</fullName>
    </submittedName>
</protein>
<dbReference type="RefSeq" id="WP_114449380.1">
    <property type="nucleotide sequence ID" value="NZ_QPHM01000001.1"/>
</dbReference>
<keyword evidence="2" id="KW-1185">Reference proteome</keyword>
<comment type="caution">
    <text evidence="1">The sequence shown here is derived from an EMBL/GenBank/DDBJ whole genome shotgun (WGS) entry which is preliminary data.</text>
</comment>
<gene>
    <name evidence="1" type="primary">cas7b</name>
    <name evidence="1" type="ORF">DU504_11260</name>
</gene>
<dbReference type="NCBIfam" id="TIGR01595">
    <property type="entry name" value="cas_CT1132"/>
    <property type="match status" value="1"/>
</dbReference>
<dbReference type="Proteomes" id="UP000252189">
    <property type="component" value="Unassembled WGS sequence"/>
</dbReference>
<proteinExistence type="predicted"/>
<dbReference type="AlphaFoldDB" id="A0A368NEE3"/>
<evidence type="ECO:0000313" key="2">
    <source>
        <dbReference type="Proteomes" id="UP000252189"/>
    </source>
</evidence>
<dbReference type="OrthoDB" id="42298at2157"/>
<dbReference type="InterPro" id="IPR013419">
    <property type="entry name" value="CRISPR-assoc_prot_Cas7/Csh2"/>
</dbReference>
<sequence length="338" mass="37969">MSTYQTDVENRSEIVFLYDAEDCNPNGDPLSADNKPRVDEETGRAVVTDVRLKRFIRDQLYDDGHGIYILNPSKADIDPSGRDELFLELLDIDSDELSEYEPNELFDTFIEKATDVRYFGAPLSFSEDVDNELDTGDIPQFTGPVQFSLGRSLNEVVPNRESKKLSVTVTSGGEAEQGTFATDHRLAYALVRFHGVVNENAATGTGLSNTDVERLDTTLWRAIKNQTLSRSKMGHSPRLYLRVEYDGNHYEGDLDRLISIDSEHSKPDQELRSIDDVTLDITDLLNRIEELSDQIETVHVVGSKYLTFSDGENVGDAEDILYDGLQEHVTTDVIDVYA</sequence>
<name>A0A368NEE3_9EURY</name>
<dbReference type="EMBL" id="QPHM01000001">
    <property type="protein sequence ID" value="RCU47821.1"/>
    <property type="molecule type" value="Genomic_DNA"/>
</dbReference>
<evidence type="ECO:0000313" key="1">
    <source>
        <dbReference type="EMBL" id="RCU47821.1"/>
    </source>
</evidence>
<dbReference type="NCBIfam" id="TIGR02590">
    <property type="entry name" value="cas_Csh2"/>
    <property type="match status" value="1"/>
</dbReference>
<dbReference type="InterPro" id="IPR006482">
    <property type="entry name" value="Cas7_Csh2/Csh2"/>
</dbReference>
<organism evidence="1 2">
    <name type="scientific">Haloplanus salinus</name>
    <dbReference type="NCBI Taxonomy" id="1126245"/>
    <lineage>
        <taxon>Archaea</taxon>
        <taxon>Methanobacteriati</taxon>
        <taxon>Methanobacteriota</taxon>
        <taxon>Stenosarchaea group</taxon>
        <taxon>Halobacteria</taxon>
        <taxon>Halobacteriales</taxon>
        <taxon>Haloferacaceae</taxon>
        <taxon>Haloplanus</taxon>
    </lineage>
</organism>
<dbReference type="Pfam" id="PF05107">
    <property type="entry name" value="Cas_Cas7"/>
    <property type="match status" value="1"/>
</dbReference>
<reference evidence="1 2" key="1">
    <citation type="submission" date="2018-07" db="EMBL/GenBank/DDBJ databases">
        <title>Genome sequences of Haloplanus salinus JCM 18368T.</title>
        <authorList>
            <person name="Kim Y.B."/>
            <person name="Roh S.W."/>
        </authorList>
    </citation>
    <scope>NUCLEOTIDE SEQUENCE [LARGE SCALE GENOMIC DNA]</scope>
    <source>
        <strain evidence="1 2">JCM 18368</strain>
    </source>
</reference>
<accession>A0A368NEE3</accession>